<dbReference type="InterPro" id="IPR031107">
    <property type="entry name" value="Small_HSP"/>
</dbReference>
<dbReference type="SUPFAM" id="SSF49764">
    <property type="entry name" value="HSP20-like chaperones"/>
    <property type="match status" value="1"/>
</dbReference>
<dbReference type="Gene3D" id="2.60.40.790">
    <property type="match status" value="1"/>
</dbReference>
<comment type="similarity">
    <text evidence="2 3">Belongs to the small heat shock protein (HSP20) family.</text>
</comment>
<keyword evidence="1" id="KW-0346">Stress response</keyword>
<evidence type="ECO:0000256" key="1">
    <source>
        <dbReference type="ARBA" id="ARBA00023016"/>
    </source>
</evidence>
<dbReference type="EMBL" id="LR862146">
    <property type="protein sequence ID" value="CAD1826744.1"/>
    <property type="molecule type" value="Genomic_DNA"/>
</dbReference>
<feature type="compositionally biased region" description="Gly residues" evidence="4">
    <location>
        <begin position="78"/>
        <end position="88"/>
    </location>
</feature>
<protein>
    <recommendedName>
        <fullName evidence="5">SHSP domain-containing protein</fullName>
    </recommendedName>
</protein>
<accession>A0A6V7P7S1</accession>
<dbReference type="InterPro" id="IPR002068">
    <property type="entry name" value="A-crystallin/Hsp20_dom"/>
</dbReference>
<organism evidence="6">
    <name type="scientific">Ananas comosus var. bracteatus</name>
    <name type="common">red pineapple</name>
    <dbReference type="NCBI Taxonomy" id="296719"/>
    <lineage>
        <taxon>Eukaryota</taxon>
        <taxon>Viridiplantae</taxon>
        <taxon>Streptophyta</taxon>
        <taxon>Embryophyta</taxon>
        <taxon>Tracheophyta</taxon>
        <taxon>Spermatophyta</taxon>
        <taxon>Magnoliopsida</taxon>
        <taxon>Liliopsida</taxon>
        <taxon>Poales</taxon>
        <taxon>Bromeliaceae</taxon>
        <taxon>Bromelioideae</taxon>
        <taxon>Ananas</taxon>
    </lineage>
</organism>
<evidence type="ECO:0000313" key="6">
    <source>
        <dbReference type="EMBL" id="CAD1826744.1"/>
    </source>
</evidence>
<dbReference type="PANTHER" id="PTHR11527">
    <property type="entry name" value="HEAT-SHOCK PROTEIN 20 FAMILY MEMBER"/>
    <property type="match status" value="1"/>
</dbReference>
<evidence type="ECO:0000259" key="5">
    <source>
        <dbReference type="PROSITE" id="PS01031"/>
    </source>
</evidence>
<dbReference type="InterPro" id="IPR008978">
    <property type="entry name" value="HSP20-like_chaperone"/>
</dbReference>
<evidence type="ECO:0000256" key="3">
    <source>
        <dbReference type="RuleBase" id="RU003616"/>
    </source>
</evidence>
<feature type="region of interest" description="Disordered" evidence="4">
    <location>
        <begin position="68"/>
        <end position="88"/>
    </location>
</feature>
<dbReference type="Pfam" id="PF00011">
    <property type="entry name" value="HSP20"/>
    <property type="match status" value="1"/>
</dbReference>
<proteinExistence type="inferred from homology"/>
<evidence type="ECO:0000256" key="4">
    <source>
        <dbReference type="SAM" id="MobiDB-lite"/>
    </source>
</evidence>
<feature type="domain" description="SHSP" evidence="5">
    <location>
        <begin position="23"/>
        <end position="143"/>
    </location>
</feature>
<dbReference type="PROSITE" id="PS01031">
    <property type="entry name" value="SHSP"/>
    <property type="match status" value="1"/>
</dbReference>
<sequence length="146" mass="15209">MADVFFGSPFRRLFWSPSVLGEWRGSSAAGAMDWIETPSSHILKINVPGFGRDDIKVQLEEGNVLSIRGEGSSSSAAGEGGGVEGVGVARGGAGKGEFAREIALPDNAKAENIKASVDNGVLTIVIPKEPIPAKPKPRAIPISSKL</sequence>
<gene>
    <name evidence="6" type="ORF">CB5_LOCUS9955</name>
</gene>
<evidence type="ECO:0000256" key="2">
    <source>
        <dbReference type="PROSITE-ProRule" id="PRU00285"/>
    </source>
</evidence>
<name>A0A6V7P7S1_ANACO</name>
<dbReference type="AlphaFoldDB" id="A0A6V7P7S1"/>
<reference evidence="6" key="1">
    <citation type="submission" date="2020-07" db="EMBL/GenBank/DDBJ databases">
        <authorList>
            <person name="Lin J."/>
        </authorList>
    </citation>
    <scope>NUCLEOTIDE SEQUENCE</scope>
</reference>